<dbReference type="CDD" id="cd00176">
    <property type="entry name" value="SPEC"/>
    <property type="match status" value="1"/>
</dbReference>
<organism evidence="2 3">
    <name type="scientific">Saccoglossus kowalevskii</name>
    <name type="common">Acorn worm</name>
    <dbReference type="NCBI Taxonomy" id="10224"/>
    <lineage>
        <taxon>Eukaryota</taxon>
        <taxon>Metazoa</taxon>
        <taxon>Hemichordata</taxon>
        <taxon>Enteropneusta</taxon>
        <taxon>Harrimaniidae</taxon>
        <taxon>Saccoglossus</taxon>
    </lineage>
</organism>
<dbReference type="RefSeq" id="XP_006824292.1">
    <property type="nucleotide sequence ID" value="XM_006824229.1"/>
</dbReference>
<dbReference type="Pfam" id="PF00435">
    <property type="entry name" value="Spectrin"/>
    <property type="match status" value="2"/>
</dbReference>
<dbReference type="Gene3D" id="1.20.58.60">
    <property type="match status" value="2"/>
</dbReference>
<proteinExistence type="predicted"/>
<dbReference type="GeneID" id="102801960"/>
<feature type="non-terminal residue" evidence="3">
    <location>
        <position position="1"/>
    </location>
</feature>
<reference evidence="3" key="1">
    <citation type="submission" date="2025-08" db="UniProtKB">
        <authorList>
            <consortium name="RefSeq"/>
        </authorList>
    </citation>
    <scope>IDENTIFICATION</scope>
    <source>
        <tissue evidence="3">Testes</tissue>
    </source>
</reference>
<dbReference type="InterPro" id="IPR002017">
    <property type="entry name" value="Spectrin_repeat"/>
</dbReference>
<keyword evidence="2" id="KW-1185">Reference proteome</keyword>
<evidence type="ECO:0000313" key="3">
    <source>
        <dbReference type="RefSeq" id="XP_006824292.1"/>
    </source>
</evidence>
<gene>
    <name evidence="3" type="primary">LOC102801960</name>
</gene>
<dbReference type="PANTHER" id="PTHR11915">
    <property type="entry name" value="SPECTRIN/FILAMIN RELATED CYTOSKELETAL PROTEIN"/>
    <property type="match status" value="1"/>
</dbReference>
<dbReference type="Proteomes" id="UP000694865">
    <property type="component" value="Unplaced"/>
</dbReference>
<name>A0ABM0MWA1_SACKO</name>
<dbReference type="SUPFAM" id="SSF46966">
    <property type="entry name" value="Spectrin repeat"/>
    <property type="match status" value="1"/>
</dbReference>
<dbReference type="SMART" id="SM00150">
    <property type="entry name" value="SPEC"/>
    <property type="match status" value="1"/>
</dbReference>
<sequence>KIQDGIATYQNVVSSLNASGEAITSHCNPVDAQLLRHKLEALNTRWKKVCAEVSDRKERFEKETIEQEDFQEDLDDLMFWLDECEGMMNRPLPIPADDQSLLDLLEKVRDREDELGNRKDCLTVVVQNGDKLVKQIGSPSSNTLQIQRQLHTINNRWDH</sequence>
<keyword evidence="1" id="KW-0677">Repeat</keyword>
<evidence type="ECO:0000256" key="1">
    <source>
        <dbReference type="ARBA" id="ARBA00022737"/>
    </source>
</evidence>
<dbReference type="InterPro" id="IPR018159">
    <property type="entry name" value="Spectrin/alpha-actinin"/>
</dbReference>
<accession>A0ABM0MWA1</accession>
<feature type="non-terminal residue" evidence="3">
    <location>
        <position position="159"/>
    </location>
</feature>
<protein>
    <submittedName>
        <fullName evidence="3">Dystrophin-like</fullName>
    </submittedName>
</protein>
<evidence type="ECO:0000313" key="2">
    <source>
        <dbReference type="Proteomes" id="UP000694865"/>
    </source>
</evidence>